<protein>
    <submittedName>
        <fullName evidence="1">Uncharacterized protein</fullName>
    </submittedName>
</protein>
<dbReference type="EMBL" id="LR798209">
    <property type="protein sequence ID" value="CAB5187509.1"/>
    <property type="molecule type" value="Genomic_DNA"/>
</dbReference>
<gene>
    <name evidence="1" type="ORF">UFOVP159_59</name>
</gene>
<evidence type="ECO:0000313" key="1">
    <source>
        <dbReference type="EMBL" id="CAB5187509.1"/>
    </source>
</evidence>
<sequence length="40" mass="4598">MNYETAMRILDRVRDGVHYPQWVILKALELTGDIDGHGTL</sequence>
<proteinExistence type="predicted"/>
<organism evidence="1">
    <name type="scientific">uncultured Caudovirales phage</name>
    <dbReference type="NCBI Taxonomy" id="2100421"/>
    <lineage>
        <taxon>Viruses</taxon>
        <taxon>Duplodnaviria</taxon>
        <taxon>Heunggongvirae</taxon>
        <taxon>Uroviricota</taxon>
        <taxon>Caudoviricetes</taxon>
        <taxon>Peduoviridae</taxon>
        <taxon>Maltschvirus</taxon>
        <taxon>Maltschvirus maltsch</taxon>
    </lineage>
</organism>
<reference evidence="1" key="1">
    <citation type="submission" date="2020-05" db="EMBL/GenBank/DDBJ databases">
        <authorList>
            <person name="Chiriac C."/>
            <person name="Salcher M."/>
            <person name="Ghai R."/>
            <person name="Kavagutti S V."/>
        </authorList>
    </citation>
    <scope>NUCLEOTIDE SEQUENCE</scope>
</reference>
<accession>A0A6J7WAB0</accession>
<name>A0A6J7WAB0_9CAUD</name>